<name>A0A9D4LFU1_DREPO</name>
<dbReference type="Proteomes" id="UP000828390">
    <property type="component" value="Unassembled WGS sequence"/>
</dbReference>
<dbReference type="EMBL" id="JAIWYP010000003">
    <property type="protein sequence ID" value="KAH3857335.1"/>
    <property type="molecule type" value="Genomic_DNA"/>
</dbReference>
<gene>
    <name evidence="1" type="ORF">DPMN_099942</name>
</gene>
<proteinExistence type="predicted"/>
<reference evidence="1" key="1">
    <citation type="journal article" date="2019" name="bioRxiv">
        <title>The Genome of the Zebra Mussel, Dreissena polymorpha: A Resource for Invasive Species Research.</title>
        <authorList>
            <person name="McCartney M.A."/>
            <person name="Auch B."/>
            <person name="Kono T."/>
            <person name="Mallez S."/>
            <person name="Zhang Y."/>
            <person name="Obille A."/>
            <person name="Becker A."/>
            <person name="Abrahante J.E."/>
            <person name="Garbe J."/>
            <person name="Badalamenti J.P."/>
            <person name="Herman A."/>
            <person name="Mangelson H."/>
            <person name="Liachko I."/>
            <person name="Sullivan S."/>
            <person name="Sone E.D."/>
            <person name="Koren S."/>
            <person name="Silverstein K.A.T."/>
            <person name="Beckman K.B."/>
            <person name="Gohl D.M."/>
        </authorList>
    </citation>
    <scope>NUCLEOTIDE SEQUENCE</scope>
    <source>
        <strain evidence="1">Duluth1</strain>
        <tissue evidence="1">Whole animal</tissue>
    </source>
</reference>
<accession>A0A9D4LFU1</accession>
<comment type="caution">
    <text evidence="1">The sequence shown here is derived from an EMBL/GenBank/DDBJ whole genome shotgun (WGS) entry which is preliminary data.</text>
</comment>
<reference evidence="1" key="2">
    <citation type="submission" date="2020-11" db="EMBL/GenBank/DDBJ databases">
        <authorList>
            <person name="McCartney M.A."/>
            <person name="Auch B."/>
            <person name="Kono T."/>
            <person name="Mallez S."/>
            <person name="Becker A."/>
            <person name="Gohl D.M."/>
            <person name="Silverstein K.A.T."/>
            <person name="Koren S."/>
            <person name="Bechman K.B."/>
            <person name="Herman A."/>
            <person name="Abrahante J.E."/>
            <person name="Garbe J."/>
        </authorList>
    </citation>
    <scope>NUCLEOTIDE SEQUENCE</scope>
    <source>
        <strain evidence="1">Duluth1</strain>
        <tissue evidence="1">Whole animal</tissue>
    </source>
</reference>
<evidence type="ECO:0000313" key="2">
    <source>
        <dbReference type="Proteomes" id="UP000828390"/>
    </source>
</evidence>
<protein>
    <submittedName>
        <fullName evidence="1">Uncharacterized protein</fullName>
    </submittedName>
</protein>
<sequence length="111" mass="12503">MLCEFVGGWGGPSFGTGNTDRSHVNREWGLNPGRLGEKRLDQIKSILLAQTTALTRQQQLIENKTLTDFIADRVASDQTGKICGLVWSCADRTWQRTHFCKTRLNNVIKLL</sequence>
<dbReference type="AlphaFoldDB" id="A0A9D4LFU1"/>
<evidence type="ECO:0000313" key="1">
    <source>
        <dbReference type="EMBL" id="KAH3857335.1"/>
    </source>
</evidence>
<organism evidence="1 2">
    <name type="scientific">Dreissena polymorpha</name>
    <name type="common">Zebra mussel</name>
    <name type="synonym">Mytilus polymorpha</name>
    <dbReference type="NCBI Taxonomy" id="45954"/>
    <lineage>
        <taxon>Eukaryota</taxon>
        <taxon>Metazoa</taxon>
        <taxon>Spiralia</taxon>
        <taxon>Lophotrochozoa</taxon>
        <taxon>Mollusca</taxon>
        <taxon>Bivalvia</taxon>
        <taxon>Autobranchia</taxon>
        <taxon>Heteroconchia</taxon>
        <taxon>Euheterodonta</taxon>
        <taxon>Imparidentia</taxon>
        <taxon>Neoheterodontei</taxon>
        <taxon>Myida</taxon>
        <taxon>Dreissenoidea</taxon>
        <taxon>Dreissenidae</taxon>
        <taxon>Dreissena</taxon>
    </lineage>
</organism>
<keyword evidence="2" id="KW-1185">Reference proteome</keyword>